<dbReference type="AlphaFoldDB" id="E3GJK7"/>
<name>E3GJK7_9FIRM</name>
<proteinExistence type="predicted"/>
<dbReference type="EMBL" id="CP002273">
    <property type="protein sequence ID" value="ADO35842.1"/>
    <property type="molecule type" value="Genomic_DNA"/>
</dbReference>
<accession>E3GJK7</accession>
<evidence type="ECO:0000313" key="2">
    <source>
        <dbReference type="Proteomes" id="UP000006873"/>
    </source>
</evidence>
<dbReference type="KEGG" id="elm:ELI_0828"/>
<reference evidence="1 2" key="2">
    <citation type="journal article" date="2011" name="J. Bacteriol.">
        <title>Complete genome sequence of a carbon monoxide-utilizing acetogen, Eubacterium limosum KIST612.</title>
        <authorList>
            <person name="Roh H."/>
            <person name="Ko H.J."/>
            <person name="Kim D."/>
            <person name="Choi D.G."/>
            <person name="Park S."/>
            <person name="Kim S."/>
            <person name="Chang I.S."/>
            <person name="Choi I.G."/>
        </authorList>
    </citation>
    <scope>NUCLEOTIDE SEQUENCE [LARGE SCALE GENOMIC DNA]</scope>
    <source>
        <strain evidence="1 2">KIST612</strain>
    </source>
</reference>
<dbReference type="HOGENOM" id="CLU_3199941_0_0_9"/>
<sequence length="45" mass="5554">MIFESEKRKWKHKKRLPFSVKMFVEKLPKPSTNFLNRCSYDAYIM</sequence>
<evidence type="ECO:0000313" key="1">
    <source>
        <dbReference type="EMBL" id="ADO35842.1"/>
    </source>
</evidence>
<reference key="1">
    <citation type="submission" date="2010-09" db="EMBL/GenBank/DDBJ databases">
        <authorList>
            <person name="Roh H."/>
            <person name="Ko H.-J."/>
            <person name="Kim D."/>
            <person name="Choi D.G."/>
            <person name="Park S."/>
            <person name="Kim S."/>
            <person name="Kim K.H."/>
            <person name="Chang I.S."/>
            <person name="Choi I.-G."/>
        </authorList>
    </citation>
    <scope>NUCLEOTIDE SEQUENCE</scope>
    <source>
        <strain>KIST612</strain>
    </source>
</reference>
<keyword evidence="2" id="KW-1185">Reference proteome</keyword>
<dbReference type="Proteomes" id="UP000006873">
    <property type="component" value="Chromosome"/>
</dbReference>
<organism evidence="1 2">
    <name type="scientific">Eubacterium callanderi</name>
    <dbReference type="NCBI Taxonomy" id="53442"/>
    <lineage>
        <taxon>Bacteria</taxon>
        <taxon>Bacillati</taxon>
        <taxon>Bacillota</taxon>
        <taxon>Clostridia</taxon>
        <taxon>Eubacteriales</taxon>
        <taxon>Eubacteriaceae</taxon>
        <taxon>Eubacterium</taxon>
    </lineage>
</organism>
<protein>
    <submittedName>
        <fullName evidence="1">Uncharacterized protein</fullName>
    </submittedName>
</protein>
<gene>
    <name evidence="1" type="ordered locus">ELI_0828</name>
</gene>